<dbReference type="InterPro" id="IPR026992">
    <property type="entry name" value="DIOX_N"/>
</dbReference>
<sequence>MIILIRKSTLISLRKVSTQFKVIVTSICINLIVNHSLICRGMVESQSGVAPVNRESVTIQVHQIAANYDQLPERFICKEDEEYGNITKTVESSQTEIPVIDVSLLTSSHLELDRLKTALTTWGCFQAINHGIEGPLLDKVREISRLFFNLSAEEKKKCLREEGDVEGYGNDMVLSDRQTLDWTDRLFLSVLPEDQQRLQFWPQNPTNFREVVDKYCSKVELINEVIFKAMARSLNLEENCFLDQYGTTNSKILGRFNYYPPCPWADKVLGLKPHSDGSAITFLLQDKGLEGLQILKDGQWFGVPIVPDALTINVGDQMEIISNGVFKSPIHRVFVHKKDQRITVAMFCMPQTEKDIGPIDGLITDDTPRLYKNVTFSLDFYLKNYQEGTRSIDACKI</sequence>
<dbReference type="InterPro" id="IPR050295">
    <property type="entry name" value="Plant_2OG-oxidoreductases"/>
</dbReference>
<reference evidence="7" key="2">
    <citation type="submission" date="2017-02" db="EMBL/GenBank/DDBJ databases">
        <title>Sunflower complete genome.</title>
        <authorList>
            <person name="Langlade N."/>
            <person name="Munos S."/>
        </authorList>
    </citation>
    <scope>NUCLEOTIDE SEQUENCE [LARGE SCALE GENOMIC DNA]</scope>
    <source>
        <tissue evidence="7">Leaves</tissue>
    </source>
</reference>
<feature type="domain" description="Fe2OG dioxygenase" evidence="5">
    <location>
        <begin position="248"/>
        <end position="350"/>
    </location>
</feature>
<dbReference type="AlphaFoldDB" id="A0A251UPY8"/>
<dbReference type="EMBL" id="CM007894">
    <property type="protein sequence ID" value="OTG25073.1"/>
    <property type="molecule type" value="Genomic_DNA"/>
</dbReference>
<dbReference type="FunFam" id="2.60.120.330:FF:000018">
    <property type="entry name" value="2-oxoglutarate (2OG) and Fe(II)-dependent oxygenase superfamily protein"/>
    <property type="match status" value="1"/>
</dbReference>
<keyword evidence="3 4" id="KW-0408">Iron</keyword>
<organism evidence="7 8">
    <name type="scientific">Helianthus annuus</name>
    <name type="common">Common sunflower</name>
    <dbReference type="NCBI Taxonomy" id="4232"/>
    <lineage>
        <taxon>Eukaryota</taxon>
        <taxon>Viridiplantae</taxon>
        <taxon>Streptophyta</taxon>
        <taxon>Embryophyta</taxon>
        <taxon>Tracheophyta</taxon>
        <taxon>Spermatophyta</taxon>
        <taxon>Magnoliopsida</taxon>
        <taxon>eudicotyledons</taxon>
        <taxon>Gunneridae</taxon>
        <taxon>Pentapetalae</taxon>
        <taxon>asterids</taxon>
        <taxon>campanulids</taxon>
        <taxon>Asterales</taxon>
        <taxon>Asteraceae</taxon>
        <taxon>Asteroideae</taxon>
        <taxon>Heliantheae alliance</taxon>
        <taxon>Heliantheae</taxon>
        <taxon>Helianthus</taxon>
    </lineage>
</organism>
<dbReference type="EC" id="1.14.11.32" evidence="6"/>
<dbReference type="OMA" id="AMFCMPQ"/>
<dbReference type="InterPro" id="IPR027443">
    <property type="entry name" value="IPNS-like_sf"/>
</dbReference>
<dbReference type="PANTHER" id="PTHR47991">
    <property type="entry name" value="OXOGLUTARATE/IRON-DEPENDENT DIOXYGENASE"/>
    <property type="match status" value="1"/>
</dbReference>
<protein>
    <submittedName>
        <fullName evidence="6">Codeine 3-O-demethylase</fullName>
        <ecNumber evidence="6">1.14.11.32</ecNumber>
    </submittedName>
    <submittedName>
        <fullName evidence="7">Putative oxoglutarate/iron-dependent dioxygenase</fullName>
    </submittedName>
</protein>
<keyword evidence="8" id="KW-1185">Reference proteome</keyword>
<keyword evidence="7" id="KW-0223">Dioxygenase</keyword>
<evidence type="ECO:0000256" key="2">
    <source>
        <dbReference type="ARBA" id="ARBA00022723"/>
    </source>
</evidence>
<reference evidence="6" key="3">
    <citation type="submission" date="2020-06" db="EMBL/GenBank/DDBJ databases">
        <title>Helianthus annuus Genome sequencing and assembly Release 2.</title>
        <authorList>
            <person name="Gouzy J."/>
            <person name="Langlade N."/>
            <person name="Munos S."/>
        </authorList>
    </citation>
    <scope>NUCLEOTIDE SEQUENCE</scope>
    <source>
        <tissue evidence="6">Leaves</tissue>
    </source>
</reference>
<dbReference type="Proteomes" id="UP000215914">
    <property type="component" value="Chromosome 5"/>
</dbReference>
<gene>
    <name evidence="7" type="ORF">HannXRQ_Chr05g0143681</name>
    <name evidence="6" type="ORF">HanXRQr2_Chr05g0205641</name>
</gene>
<dbReference type="Pfam" id="PF03171">
    <property type="entry name" value="2OG-FeII_Oxy"/>
    <property type="match status" value="1"/>
</dbReference>
<dbReference type="Pfam" id="PF14226">
    <property type="entry name" value="DIOX_N"/>
    <property type="match status" value="1"/>
</dbReference>
<proteinExistence type="inferred from homology"/>
<reference evidence="6 8" key="1">
    <citation type="journal article" date="2017" name="Nature">
        <title>The sunflower genome provides insights into oil metabolism, flowering and Asterid evolution.</title>
        <authorList>
            <person name="Badouin H."/>
            <person name="Gouzy J."/>
            <person name="Grassa C.J."/>
            <person name="Murat F."/>
            <person name="Staton S.E."/>
            <person name="Cottret L."/>
            <person name="Lelandais-Briere C."/>
            <person name="Owens G.L."/>
            <person name="Carrere S."/>
            <person name="Mayjonade B."/>
            <person name="Legrand L."/>
            <person name="Gill N."/>
            <person name="Kane N.C."/>
            <person name="Bowers J.E."/>
            <person name="Hubner S."/>
            <person name="Bellec A."/>
            <person name="Berard A."/>
            <person name="Berges H."/>
            <person name="Blanchet N."/>
            <person name="Boniface M.C."/>
            <person name="Brunel D."/>
            <person name="Catrice O."/>
            <person name="Chaidir N."/>
            <person name="Claudel C."/>
            <person name="Donnadieu C."/>
            <person name="Faraut T."/>
            <person name="Fievet G."/>
            <person name="Helmstetter N."/>
            <person name="King M."/>
            <person name="Knapp S.J."/>
            <person name="Lai Z."/>
            <person name="Le Paslier M.C."/>
            <person name="Lippi Y."/>
            <person name="Lorenzon L."/>
            <person name="Mandel J.R."/>
            <person name="Marage G."/>
            <person name="Marchand G."/>
            <person name="Marquand E."/>
            <person name="Bret-Mestries E."/>
            <person name="Morien E."/>
            <person name="Nambeesan S."/>
            <person name="Nguyen T."/>
            <person name="Pegot-Espagnet P."/>
            <person name="Pouilly N."/>
            <person name="Raftis F."/>
            <person name="Sallet E."/>
            <person name="Schiex T."/>
            <person name="Thomas J."/>
            <person name="Vandecasteele C."/>
            <person name="Vares D."/>
            <person name="Vear F."/>
            <person name="Vautrin S."/>
            <person name="Crespi M."/>
            <person name="Mangin B."/>
            <person name="Burke J.M."/>
            <person name="Salse J."/>
            <person name="Munos S."/>
            <person name="Vincourt P."/>
            <person name="Rieseberg L.H."/>
            <person name="Langlade N.B."/>
        </authorList>
    </citation>
    <scope>NUCLEOTIDE SEQUENCE [LARGE SCALE GENOMIC DNA]</scope>
    <source>
        <strain evidence="8">cv. SF193</strain>
        <tissue evidence="6">Leaves</tissue>
    </source>
</reference>
<dbReference type="InterPro" id="IPR005123">
    <property type="entry name" value="Oxoglu/Fe-dep_dioxygenase_dom"/>
</dbReference>
<dbReference type="PROSITE" id="PS51471">
    <property type="entry name" value="FE2OG_OXY"/>
    <property type="match status" value="1"/>
</dbReference>
<evidence type="ECO:0000313" key="6">
    <source>
        <dbReference type="EMBL" id="KAF5805142.1"/>
    </source>
</evidence>
<evidence type="ECO:0000313" key="7">
    <source>
        <dbReference type="EMBL" id="OTG25073.1"/>
    </source>
</evidence>
<evidence type="ECO:0000256" key="3">
    <source>
        <dbReference type="ARBA" id="ARBA00023004"/>
    </source>
</evidence>
<name>A0A251UPY8_HELAN</name>
<comment type="similarity">
    <text evidence="1 4">Belongs to the iron/ascorbate-dependent oxidoreductase family.</text>
</comment>
<dbReference type="EMBL" id="MNCJ02000320">
    <property type="protein sequence ID" value="KAF5805142.1"/>
    <property type="molecule type" value="Genomic_DNA"/>
</dbReference>
<dbReference type="Gramene" id="mRNA:HanXRQr2_Chr05g0205641">
    <property type="protein sequence ID" value="mRNA:HanXRQr2_Chr05g0205641"/>
    <property type="gene ID" value="HanXRQr2_Chr05g0205641"/>
</dbReference>
<evidence type="ECO:0000256" key="4">
    <source>
        <dbReference type="RuleBase" id="RU003682"/>
    </source>
</evidence>
<evidence type="ECO:0000259" key="5">
    <source>
        <dbReference type="PROSITE" id="PS51471"/>
    </source>
</evidence>
<dbReference type="FunCoup" id="A0A251UPY8">
    <property type="interactions" value="131"/>
</dbReference>
<evidence type="ECO:0000313" key="8">
    <source>
        <dbReference type="Proteomes" id="UP000215914"/>
    </source>
</evidence>
<dbReference type="GO" id="GO:0046872">
    <property type="term" value="F:metal ion binding"/>
    <property type="evidence" value="ECO:0007669"/>
    <property type="project" value="UniProtKB-KW"/>
</dbReference>
<dbReference type="InterPro" id="IPR044861">
    <property type="entry name" value="IPNS-like_FE2OG_OXY"/>
</dbReference>
<dbReference type="GO" id="GO:0102805">
    <property type="term" value="F:codeine O-demethylase activity"/>
    <property type="evidence" value="ECO:0007669"/>
    <property type="project" value="UniProtKB-EC"/>
</dbReference>
<dbReference type="InParanoid" id="A0A251UPY8"/>
<dbReference type="SUPFAM" id="SSF51197">
    <property type="entry name" value="Clavaminate synthase-like"/>
    <property type="match status" value="1"/>
</dbReference>
<dbReference type="Gene3D" id="2.60.120.330">
    <property type="entry name" value="B-lactam Antibiotic, Isopenicillin N Synthase, Chain"/>
    <property type="match status" value="1"/>
</dbReference>
<evidence type="ECO:0000256" key="1">
    <source>
        <dbReference type="ARBA" id="ARBA00008056"/>
    </source>
</evidence>
<accession>A0A251UPY8</accession>
<keyword evidence="4 6" id="KW-0560">Oxidoreductase</keyword>
<keyword evidence="2 4" id="KW-0479">Metal-binding</keyword>
<dbReference type="SMR" id="A0A251UPY8"/>